<accession>A0ABX0GU12</accession>
<feature type="transmembrane region" description="Helical" evidence="1">
    <location>
        <begin position="82"/>
        <end position="102"/>
    </location>
</feature>
<protein>
    <submittedName>
        <fullName evidence="2">Cytochrome c biogenesis protein CcdA</fullName>
    </submittedName>
</protein>
<feature type="transmembrane region" description="Helical" evidence="1">
    <location>
        <begin position="6"/>
        <end position="30"/>
    </location>
</feature>
<reference evidence="2 3" key="1">
    <citation type="submission" date="2020-03" db="EMBL/GenBank/DDBJ databases">
        <title>Two novel Motilibacter sp.</title>
        <authorList>
            <person name="Liu S."/>
        </authorList>
    </citation>
    <scope>NUCLEOTIDE SEQUENCE [LARGE SCALE GENOMIC DNA]</scope>
    <source>
        <strain evidence="2 3">E257</strain>
    </source>
</reference>
<evidence type="ECO:0000313" key="3">
    <source>
        <dbReference type="Proteomes" id="UP000800981"/>
    </source>
</evidence>
<dbReference type="RefSeq" id="WP_166281039.1">
    <property type="nucleotide sequence ID" value="NZ_JAANNP010000003.1"/>
</dbReference>
<feature type="transmembrane region" description="Helical" evidence="1">
    <location>
        <begin position="162"/>
        <end position="184"/>
    </location>
</feature>
<gene>
    <name evidence="2" type="ORF">G9H71_09445</name>
</gene>
<feature type="transmembrane region" description="Helical" evidence="1">
    <location>
        <begin position="253"/>
        <end position="276"/>
    </location>
</feature>
<organism evidence="2 3">
    <name type="scientific">Motilibacter deserti</name>
    <dbReference type="NCBI Taxonomy" id="2714956"/>
    <lineage>
        <taxon>Bacteria</taxon>
        <taxon>Bacillati</taxon>
        <taxon>Actinomycetota</taxon>
        <taxon>Actinomycetes</taxon>
        <taxon>Motilibacterales</taxon>
        <taxon>Motilibacteraceae</taxon>
        <taxon>Motilibacter</taxon>
    </lineage>
</organism>
<dbReference type="EMBL" id="JAANNP010000003">
    <property type="protein sequence ID" value="NHC14003.1"/>
    <property type="molecule type" value="Genomic_DNA"/>
</dbReference>
<dbReference type="Proteomes" id="UP000800981">
    <property type="component" value="Unassembled WGS sequence"/>
</dbReference>
<keyword evidence="1" id="KW-0812">Transmembrane</keyword>
<dbReference type="PANTHER" id="PTHR31272">
    <property type="entry name" value="CYTOCHROME C-TYPE BIOGENESIS PROTEIN HI_1454-RELATED"/>
    <property type="match status" value="1"/>
</dbReference>
<dbReference type="PANTHER" id="PTHR31272:SF4">
    <property type="entry name" value="CYTOCHROME C-TYPE BIOGENESIS PROTEIN HI_1454-RELATED"/>
    <property type="match status" value="1"/>
</dbReference>
<keyword evidence="1" id="KW-0472">Membrane</keyword>
<keyword evidence="3" id="KW-1185">Reference proteome</keyword>
<name>A0ABX0GU12_9ACTN</name>
<evidence type="ECO:0000313" key="2">
    <source>
        <dbReference type="EMBL" id="NHC14003.1"/>
    </source>
</evidence>
<evidence type="ECO:0000256" key="1">
    <source>
        <dbReference type="SAM" id="Phobius"/>
    </source>
</evidence>
<sequence>MTDAPLALAAAAGMLAALNPCGFALLPAYLSLVLADAPGRSRAAATGQALRFAAAMTLGFVAAFGVFGLALRPVAGPVQQRLPWLTVTLGAACALLGVWLLLGRSLRLRGVRARGGFRVDGSFPATVGLGVAFAAASLGCTVGPFLAIVVSSLRAGSLVEGVALFLAYALGMGAVVATVAVAVAQARSWLVRRMRAAAPFVSRAGGAVALVSGAYVAYYGWYELRVLGGDLDGDPVVRAAGRVQGALADALDAMGLGAVLGVLALLVLLGVGTGRVRRAVAARKLRKPLDPVS</sequence>
<comment type="caution">
    <text evidence="2">The sequence shown here is derived from an EMBL/GenBank/DDBJ whole genome shotgun (WGS) entry which is preliminary data.</text>
</comment>
<proteinExistence type="predicted"/>
<feature type="transmembrane region" description="Helical" evidence="1">
    <location>
        <begin position="196"/>
        <end position="221"/>
    </location>
</feature>
<feature type="transmembrane region" description="Helical" evidence="1">
    <location>
        <begin position="123"/>
        <end position="150"/>
    </location>
</feature>
<dbReference type="InterPro" id="IPR051790">
    <property type="entry name" value="Cytochrome_c-biogenesis_DsbD"/>
</dbReference>
<keyword evidence="1" id="KW-1133">Transmembrane helix</keyword>
<feature type="transmembrane region" description="Helical" evidence="1">
    <location>
        <begin position="50"/>
        <end position="70"/>
    </location>
</feature>